<sequence>MSAQQPDRWLWVLYVGDPLWHQRMEWRLAICTPDGDVHDGDYSGMSADIAAIRVCSDRSRPPGITAQDSFRFRRAPTAAGITAFQAAGETCAAAALASEAAVAGQPFVAPAAGCVAPLPADGVDGAAAAGPAPAAHGAGAGALLPAAPGTAAPAAALAGTAVGAPATLALNWVVIERTTFAKRGETVLPLANAVAQGDLAIVQTPSGLSVALRNIHAMDAGVFATLESVRNPRILDGSAH</sequence>
<reference evidence="1" key="1">
    <citation type="submission" date="2023-10" db="EMBL/GenBank/DDBJ databases">
        <authorList>
            <person name="Chen Y."/>
            <person name="Shah S."/>
            <person name="Dougan E. K."/>
            <person name="Thang M."/>
            <person name="Chan C."/>
        </authorList>
    </citation>
    <scope>NUCLEOTIDE SEQUENCE [LARGE SCALE GENOMIC DNA]</scope>
</reference>
<protein>
    <submittedName>
        <fullName evidence="1">Uncharacterized protein</fullName>
    </submittedName>
</protein>
<organism evidence="1 2">
    <name type="scientific">Prorocentrum cordatum</name>
    <dbReference type="NCBI Taxonomy" id="2364126"/>
    <lineage>
        <taxon>Eukaryota</taxon>
        <taxon>Sar</taxon>
        <taxon>Alveolata</taxon>
        <taxon>Dinophyceae</taxon>
        <taxon>Prorocentrales</taxon>
        <taxon>Prorocentraceae</taxon>
        <taxon>Prorocentrum</taxon>
    </lineage>
</organism>
<proteinExistence type="predicted"/>
<dbReference type="Proteomes" id="UP001189429">
    <property type="component" value="Unassembled WGS sequence"/>
</dbReference>
<gene>
    <name evidence="1" type="ORF">PCOR1329_LOCUS2421</name>
</gene>
<comment type="caution">
    <text evidence="1">The sequence shown here is derived from an EMBL/GenBank/DDBJ whole genome shotgun (WGS) entry which is preliminary data.</text>
</comment>
<evidence type="ECO:0000313" key="1">
    <source>
        <dbReference type="EMBL" id="CAK0791563.1"/>
    </source>
</evidence>
<dbReference type="EMBL" id="CAUYUJ010000610">
    <property type="protein sequence ID" value="CAK0791563.1"/>
    <property type="molecule type" value="Genomic_DNA"/>
</dbReference>
<evidence type="ECO:0000313" key="2">
    <source>
        <dbReference type="Proteomes" id="UP001189429"/>
    </source>
</evidence>
<feature type="non-terminal residue" evidence="1">
    <location>
        <position position="240"/>
    </location>
</feature>
<accession>A0ABN9PMM1</accession>
<name>A0ABN9PMM1_9DINO</name>
<keyword evidence="2" id="KW-1185">Reference proteome</keyword>